<reference evidence="2 3" key="1">
    <citation type="submission" date="2018-06" db="EMBL/GenBank/DDBJ databases">
        <title>Genomic Encyclopedia of Archaeal and Bacterial Type Strains, Phase II (KMG-II): from individual species to whole genera.</title>
        <authorList>
            <person name="Goeker M."/>
        </authorList>
    </citation>
    <scope>NUCLEOTIDE SEQUENCE [LARGE SCALE GENOMIC DNA]</scope>
    <source>
        <strain evidence="2 3">DSM 27372</strain>
    </source>
</reference>
<evidence type="ECO:0000313" key="3">
    <source>
        <dbReference type="Proteomes" id="UP000248198"/>
    </source>
</evidence>
<dbReference type="Proteomes" id="UP000248198">
    <property type="component" value="Unassembled WGS sequence"/>
</dbReference>
<dbReference type="Pfam" id="PF03051">
    <property type="entry name" value="Peptidase_C1_2"/>
    <property type="match status" value="1"/>
</dbReference>
<dbReference type="Gene3D" id="3.90.70.10">
    <property type="entry name" value="Cysteine proteinases"/>
    <property type="match status" value="1"/>
</dbReference>
<accession>A0A318UF35</accession>
<sequence>MKAKILAILSLVFFGLSVNAQNNDTKRLPGSWLGVLTLPDGQVIRMVMNYKMDKDKFSGSFDVPEQFVKNGYIDSVWVEKDSVFADFGTKFGKGTMYKGVFLPGDSVIEGKWIQGAVFPLNFRPTTYVYTPKSNLNPKFGGYKILKLIESTPTKDQQNTGTCWSFATTSFIETEAIRLGKKPVVLSPMFFVVPALMDKSERYIRMQGNLLFNEGDLTFSALKAYKKFGAIPEAVYSGKTDPSSTHDHTKMENTLLARLKDYVENGRGRISPDEYKKSIADIIYKTMTKAPDTFNYNGKKYTPKLFAKENVGIDPDDYVEVTSYTHHPFYSKFVLEMPSNWDHKLYLNVPLNDLIAIIDHALFNNYSVCWDGDIQGLNNGFCKLGKKENITQQSRQAAFDNYTTQDDHNMHIVGIAADQDDGRYYIVKNSAAYANCGGYVYMSKDYLLLRTISVLVNKGALPGEVTKKLKAGVL</sequence>
<dbReference type="RefSeq" id="WP_170123293.1">
    <property type="nucleotide sequence ID" value="NZ_QKLU01000003.1"/>
</dbReference>
<dbReference type="GO" id="GO:0006508">
    <property type="term" value="P:proteolysis"/>
    <property type="evidence" value="ECO:0007669"/>
    <property type="project" value="InterPro"/>
</dbReference>
<organism evidence="2 3">
    <name type="scientific">Pedobacter nutrimenti</name>
    <dbReference type="NCBI Taxonomy" id="1241337"/>
    <lineage>
        <taxon>Bacteria</taxon>
        <taxon>Pseudomonadati</taxon>
        <taxon>Bacteroidota</taxon>
        <taxon>Sphingobacteriia</taxon>
        <taxon>Sphingobacteriales</taxon>
        <taxon>Sphingobacteriaceae</taxon>
        <taxon>Pedobacter</taxon>
    </lineage>
</organism>
<protein>
    <submittedName>
        <fullName evidence="2">Aminopeptidase C</fullName>
    </submittedName>
</protein>
<dbReference type="AlphaFoldDB" id="A0A318UF35"/>
<keyword evidence="2" id="KW-0645">Protease</keyword>
<dbReference type="GO" id="GO:0070005">
    <property type="term" value="F:cysteine-type aminopeptidase activity"/>
    <property type="evidence" value="ECO:0007669"/>
    <property type="project" value="InterPro"/>
</dbReference>
<feature type="signal peptide" evidence="1">
    <location>
        <begin position="1"/>
        <end position="20"/>
    </location>
</feature>
<dbReference type="InterPro" id="IPR000169">
    <property type="entry name" value="Pept_cys_AS"/>
</dbReference>
<gene>
    <name evidence="2" type="ORF">B0O44_103159</name>
</gene>
<dbReference type="InterPro" id="IPR004134">
    <property type="entry name" value="Peptidase_C1B"/>
</dbReference>
<keyword evidence="3" id="KW-1185">Reference proteome</keyword>
<evidence type="ECO:0000313" key="2">
    <source>
        <dbReference type="EMBL" id="PYF74713.1"/>
    </source>
</evidence>
<dbReference type="PROSITE" id="PS00139">
    <property type="entry name" value="THIOL_PROTEASE_CYS"/>
    <property type="match status" value="1"/>
</dbReference>
<name>A0A318UF35_9SPHI</name>
<dbReference type="InterPro" id="IPR038765">
    <property type="entry name" value="Papain-like_cys_pep_sf"/>
</dbReference>
<keyword evidence="1" id="KW-0732">Signal</keyword>
<feature type="chain" id="PRO_5016447818" evidence="1">
    <location>
        <begin position="21"/>
        <end position="473"/>
    </location>
</feature>
<proteinExistence type="predicted"/>
<dbReference type="SUPFAM" id="SSF54001">
    <property type="entry name" value="Cysteine proteinases"/>
    <property type="match status" value="1"/>
</dbReference>
<keyword evidence="2" id="KW-0031">Aminopeptidase</keyword>
<evidence type="ECO:0000256" key="1">
    <source>
        <dbReference type="SAM" id="SignalP"/>
    </source>
</evidence>
<comment type="caution">
    <text evidence="2">The sequence shown here is derived from an EMBL/GenBank/DDBJ whole genome shotgun (WGS) entry which is preliminary data.</text>
</comment>
<dbReference type="EMBL" id="QKLU01000003">
    <property type="protein sequence ID" value="PYF74713.1"/>
    <property type="molecule type" value="Genomic_DNA"/>
</dbReference>
<keyword evidence="2" id="KW-0378">Hydrolase</keyword>